<keyword evidence="3" id="KW-0808">Transferase</keyword>
<evidence type="ECO:0000256" key="10">
    <source>
        <dbReference type="SAM" id="MobiDB-lite"/>
    </source>
</evidence>
<evidence type="ECO:0000313" key="13">
    <source>
        <dbReference type="EMBL" id="KAF7804229.1"/>
    </source>
</evidence>
<feature type="domain" description="N-acetyltransferase ESCO acetyl-transferase" evidence="12">
    <location>
        <begin position="288"/>
        <end position="355"/>
    </location>
</feature>
<evidence type="ECO:0000256" key="3">
    <source>
        <dbReference type="ARBA" id="ARBA00022679"/>
    </source>
</evidence>
<organism evidence="13 14">
    <name type="scientific">Senna tora</name>
    <dbReference type="NCBI Taxonomy" id="362788"/>
    <lineage>
        <taxon>Eukaryota</taxon>
        <taxon>Viridiplantae</taxon>
        <taxon>Streptophyta</taxon>
        <taxon>Embryophyta</taxon>
        <taxon>Tracheophyta</taxon>
        <taxon>Spermatophyta</taxon>
        <taxon>Magnoliopsida</taxon>
        <taxon>eudicotyledons</taxon>
        <taxon>Gunneridae</taxon>
        <taxon>Pentapetalae</taxon>
        <taxon>rosids</taxon>
        <taxon>fabids</taxon>
        <taxon>Fabales</taxon>
        <taxon>Fabaceae</taxon>
        <taxon>Caesalpinioideae</taxon>
        <taxon>Cassia clade</taxon>
        <taxon>Senna</taxon>
    </lineage>
</organism>
<feature type="region of interest" description="Disordered" evidence="10">
    <location>
        <begin position="1"/>
        <end position="26"/>
    </location>
</feature>
<protein>
    <submittedName>
        <fullName evidence="13">Protein CHROMOSOME TRANSMISSION FIDELITY 7</fullName>
    </submittedName>
</protein>
<dbReference type="Pfam" id="PF13880">
    <property type="entry name" value="Acetyltransf_13"/>
    <property type="match status" value="1"/>
</dbReference>
<dbReference type="AlphaFoldDB" id="A0A834W4V4"/>
<gene>
    <name evidence="13" type="ORF">G2W53_043340</name>
</gene>
<dbReference type="Proteomes" id="UP000634136">
    <property type="component" value="Unassembled WGS sequence"/>
</dbReference>
<dbReference type="InterPro" id="IPR028009">
    <property type="entry name" value="ESCO_Acetyltransf_dom"/>
</dbReference>
<evidence type="ECO:0000256" key="6">
    <source>
        <dbReference type="ARBA" id="ARBA00022833"/>
    </source>
</evidence>
<dbReference type="Pfam" id="PF13878">
    <property type="entry name" value="zf-C2H2_3"/>
    <property type="match status" value="1"/>
</dbReference>
<feature type="domain" description="N-acetyltransferase ESCO zinc-finger" evidence="11">
    <location>
        <begin position="97"/>
        <end position="136"/>
    </location>
</feature>
<dbReference type="GO" id="GO:0005634">
    <property type="term" value="C:nucleus"/>
    <property type="evidence" value="ECO:0007669"/>
    <property type="project" value="UniProtKB-SubCell"/>
</dbReference>
<comment type="subcellular location">
    <subcellularLocation>
        <location evidence="1">Nucleus</location>
    </subcellularLocation>
</comment>
<sequence length="362" mass="40254">MQSKISSFFKSSASAPKSVDPPPVIDEEDDELAIWEKKEHQIFNTYQRRRSNPKISETSIEGICQAKKRIIVDSCSKQDSAITGRTVVKNKKRSYAQFHLEFGQSDFLLHNCSTCGLKFSPGDAGDEKAHKEFHKNYTQGVPFKGWTNERAVHKSSVKGGRIILVLQSDPPAHKNKVEEVVKMMEIELGTNWIIHELCKVYLFISLQRVVGCLVAEPIEEAFKVISCSDTGSSKSSRKKETNSHSTTLQFGDIIFHREVEKRASSVNESLDLDKTHGGAIFCENKAVAAVCGIRAIWVTPSNRRKRIANQLLDAVRKSFCLGVMLGRTELAFSQPTSAGKALASSYTCTGSFLVYKANKAES</sequence>
<keyword evidence="8" id="KW-0131">Cell cycle</keyword>
<evidence type="ECO:0000256" key="4">
    <source>
        <dbReference type="ARBA" id="ARBA00022723"/>
    </source>
</evidence>
<evidence type="ECO:0000259" key="12">
    <source>
        <dbReference type="Pfam" id="PF13880"/>
    </source>
</evidence>
<dbReference type="OrthoDB" id="428854at2759"/>
<dbReference type="GO" id="GO:0008270">
    <property type="term" value="F:zinc ion binding"/>
    <property type="evidence" value="ECO:0007669"/>
    <property type="project" value="UniProtKB-KW"/>
</dbReference>
<comment type="similarity">
    <text evidence="2">Belongs to the acetyltransferase family. ECO subfamily.</text>
</comment>
<accession>A0A834W4V4</accession>
<dbReference type="GO" id="GO:0000785">
    <property type="term" value="C:chromatin"/>
    <property type="evidence" value="ECO:0007669"/>
    <property type="project" value="TreeGrafter"/>
</dbReference>
<keyword evidence="14" id="KW-1185">Reference proteome</keyword>
<keyword evidence="7" id="KW-0539">Nucleus</keyword>
<evidence type="ECO:0000256" key="7">
    <source>
        <dbReference type="ARBA" id="ARBA00023242"/>
    </source>
</evidence>
<keyword evidence="4" id="KW-0479">Metal-binding</keyword>
<evidence type="ECO:0000256" key="5">
    <source>
        <dbReference type="ARBA" id="ARBA00022771"/>
    </source>
</evidence>
<name>A0A834W4V4_9FABA</name>
<evidence type="ECO:0000256" key="2">
    <source>
        <dbReference type="ARBA" id="ARBA00005816"/>
    </source>
</evidence>
<keyword evidence="6" id="KW-0862">Zinc</keyword>
<evidence type="ECO:0000256" key="8">
    <source>
        <dbReference type="ARBA" id="ARBA00023306"/>
    </source>
</evidence>
<evidence type="ECO:0000256" key="1">
    <source>
        <dbReference type="ARBA" id="ARBA00004123"/>
    </source>
</evidence>
<keyword evidence="9" id="KW-0012">Acyltransferase</keyword>
<dbReference type="PANTHER" id="PTHR45884">
    <property type="entry name" value="N-ACETYLTRANSFERASE ECO"/>
    <property type="match status" value="1"/>
</dbReference>
<evidence type="ECO:0000259" key="11">
    <source>
        <dbReference type="Pfam" id="PF13878"/>
    </source>
</evidence>
<feature type="compositionally biased region" description="Low complexity" evidence="10">
    <location>
        <begin position="1"/>
        <end position="18"/>
    </location>
</feature>
<keyword evidence="5" id="KW-0863">Zinc-finger</keyword>
<evidence type="ECO:0000256" key="9">
    <source>
        <dbReference type="ARBA" id="ARBA00023315"/>
    </source>
</evidence>
<dbReference type="GO" id="GO:0061733">
    <property type="term" value="F:protein-lysine-acetyltransferase activity"/>
    <property type="evidence" value="ECO:0007669"/>
    <property type="project" value="TreeGrafter"/>
</dbReference>
<evidence type="ECO:0000313" key="14">
    <source>
        <dbReference type="Proteomes" id="UP000634136"/>
    </source>
</evidence>
<reference evidence="13" key="1">
    <citation type="submission" date="2020-09" db="EMBL/GenBank/DDBJ databases">
        <title>Genome-Enabled Discovery of Anthraquinone Biosynthesis in Senna tora.</title>
        <authorList>
            <person name="Kang S.-H."/>
            <person name="Pandey R.P."/>
            <person name="Lee C.-M."/>
            <person name="Sim J.-S."/>
            <person name="Jeong J.-T."/>
            <person name="Choi B.-S."/>
            <person name="Jung M."/>
            <person name="Ginzburg D."/>
            <person name="Zhao K."/>
            <person name="Won S.Y."/>
            <person name="Oh T.-J."/>
            <person name="Yu Y."/>
            <person name="Kim N.-H."/>
            <person name="Lee O.R."/>
            <person name="Lee T.-H."/>
            <person name="Bashyal P."/>
            <person name="Kim T.-S."/>
            <person name="Lee W.-H."/>
            <person name="Kawkins C."/>
            <person name="Kim C.-K."/>
            <person name="Kim J.S."/>
            <person name="Ahn B.O."/>
            <person name="Rhee S.Y."/>
            <person name="Sohng J.K."/>
        </authorList>
    </citation>
    <scope>NUCLEOTIDE SEQUENCE</scope>
    <source>
        <tissue evidence="13">Leaf</tissue>
    </source>
</reference>
<comment type="caution">
    <text evidence="13">The sequence shown here is derived from an EMBL/GenBank/DDBJ whole genome shotgun (WGS) entry which is preliminary data.</text>
</comment>
<dbReference type="EMBL" id="JAAIUW010000013">
    <property type="protein sequence ID" value="KAF7804229.1"/>
    <property type="molecule type" value="Genomic_DNA"/>
</dbReference>
<proteinExistence type="inferred from homology"/>
<dbReference type="GO" id="GO:0007064">
    <property type="term" value="P:mitotic sister chromatid cohesion"/>
    <property type="evidence" value="ECO:0007669"/>
    <property type="project" value="TreeGrafter"/>
</dbReference>
<dbReference type="PANTHER" id="PTHR45884:SF2">
    <property type="entry name" value="N-ACETYLTRANSFERASE ECO"/>
    <property type="match status" value="1"/>
</dbReference>
<dbReference type="InterPro" id="IPR028005">
    <property type="entry name" value="AcTrfase_ESCO_Znf_dom"/>
</dbReference>